<dbReference type="Pfam" id="PF13751">
    <property type="entry name" value="DDE_Tnp_1_6"/>
    <property type="match status" value="1"/>
</dbReference>
<feature type="domain" description="Transposase DDE" evidence="1">
    <location>
        <begin position="1"/>
        <end position="92"/>
    </location>
</feature>
<reference evidence="3" key="1">
    <citation type="journal article" date="2019" name="Int. J. Syst. Evol. Microbiol.">
        <title>The Global Catalogue of Microorganisms (GCM) 10K type strain sequencing project: providing services to taxonomists for standard genome sequencing and annotation.</title>
        <authorList>
            <consortium name="The Broad Institute Genomics Platform"/>
            <consortium name="The Broad Institute Genome Sequencing Center for Infectious Disease"/>
            <person name="Wu L."/>
            <person name="Ma J."/>
        </authorList>
    </citation>
    <scope>NUCLEOTIDE SEQUENCE [LARGE SCALE GENOMIC DNA]</scope>
    <source>
        <strain evidence="3">KCTC 23984</strain>
    </source>
</reference>
<accession>A0ABW6BZR5</accession>
<evidence type="ECO:0000313" key="2">
    <source>
        <dbReference type="EMBL" id="MFD3002691.1"/>
    </source>
</evidence>
<dbReference type="EMBL" id="JBHUOX010000019">
    <property type="protein sequence ID" value="MFD3002691.1"/>
    <property type="molecule type" value="Genomic_DNA"/>
</dbReference>
<dbReference type="Proteomes" id="UP001597641">
    <property type="component" value="Unassembled WGS sequence"/>
</dbReference>
<protein>
    <submittedName>
        <fullName evidence="2">Transposase</fullName>
    </submittedName>
</protein>
<comment type="caution">
    <text evidence="2">The sequence shown here is derived from an EMBL/GenBank/DDBJ whole genome shotgun (WGS) entry which is preliminary data.</text>
</comment>
<feature type="non-terminal residue" evidence="2">
    <location>
        <position position="1"/>
    </location>
</feature>
<proteinExistence type="predicted"/>
<dbReference type="PANTHER" id="PTHR33408:SF2">
    <property type="entry name" value="TRANSPOSASE DDE DOMAIN-CONTAINING PROTEIN"/>
    <property type="match status" value="1"/>
</dbReference>
<organism evidence="2 3">
    <name type="scientific">Pontibacter toksunensis</name>
    <dbReference type="NCBI Taxonomy" id="1332631"/>
    <lineage>
        <taxon>Bacteria</taxon>
        <taxon>Pseudomonadati</taxon>
        <taxon>Bacteroidota</taxon>
        <taxon>Cytophagia</taxon>
        <taxon>Cytophagales</taxon>
        <taxon>Hymenobacteraceae</taxon>
        <taxon>Pontibacter</taxon>
    </lineage>
</organism>
<dbReference type="PANTHER" id="PTHR33408">
    <property type="entry name" value="TRANSPOSASE"/>
    <property type="match status" value="1"/>
</dbReference>
<dbReference type="InterPro" id="IPR025668">
    <property type="entry name" value="Tnp_DDE_dom"/>
</dbReference>
<dbReference type="RefSeq" id="WP_377488574.1">
    <property type="nucleotide sequence ID" value="NZ_JBHUOX010000019.1"/>
</dbReference>
<keyword evidence="3" id="KW-1185">Reference proteome</keyword>
<gene>
    <name evidence="2" type="ORF">ACFS7Z_20135</name>
</gene>
<name>A0ABW6BZR5_9BACT</name>
<evidence type="ECO:0000313" key="3">
    <source>
        <dbReference type="Proteomes" id="UP001597641"/>
    </source>
</evidence>
<evidence type="ECO:0000259" key="1">
    <source>
        <dbReference type="Pfam" id="PF13751"/>
    </source>
</evidence>
<sequence>DCRQCAAKPSCAPKARCRKITRTAYDEQYLRAYARQHSRRGKHMKKLRQSTLEPVFGSLVHHYGLRNINVLGKSGAHKVMLMAAVAFNIRKYMRNMSKKSVSMAIAMEREQPHAPIFSYWPTPVACPQPRE</sequence>